<dbReference type="KEGG" id="msg:MSMEI_1043"/>
<sequence length="123" mass="13464">MRRFLDLAVLLARRLAEGLHRNARTGDLQLRGVGALLVLQHLGDRVVLRLLVLAQEVLAGGVTAGDRWGATDDHEAGHQPREQHACCALHRSPFCPLMRDTHHCAGFIPFVGTDETSALQSSK</sequence>
<dbReference type="EMBL" id="CP001663">
    <property type="protein sequence ID" value="AFP37523.1"/>
    <property type="molecule type" value="Genomic_DNA"/>
</dbReference>
<accession>I7FF76</accession>
<reference evidence="1 2" key="2">
    <citation type="journal article" date="2009" name="Genome Res.">
        <title>Ortho-proteogenomics: multiple proteomes investigation through orthology and a new MS-based protocol.</title>
        <authorList>
            <person name="Gallien S."/>
            <person name="Perrodou E."/>
            <person name="Carapito C."/>
            <person name="Deshayes C."/>
            <person name="Reyrat J.M."/>
            <person name="Van Dorsselaer A."/>
            <person name="Poch O."/>
            <person name="Schaeffer C."/>
            <person name="Lecompte O."/>
        </authorList>
    </citation>
    <scope>NUCLEOTIDE SEQUENCE [LARGE SCALE GENOMIC DNA]</scope>
    <source>
        <strain evidence="2">ATCC 700084 / mc(2)155</strain>
    </source>
</reference>
<name>I7FF76_MYCS2</name>
<dbReference type="Proteomes" id="UP000006158">
    <property type="component" value="Chromosome"/>
</dbReference>
<reference evidence="1 2" key="1">
    <citation type="journal article" date="2007" name="Genome Biol.">
        <title>Interrupted coding sequences in Mycobacterium smegmatis: authentic mutations or sequencing errors?</title>
        <authorList>
            <person name="Deshayes C."/>
            <person name="Perrodou E."/>
            <person name="Gallien S."/>
            <person name="Euphrasie D."/>
            <person name="Schaeffer C."/>
            <person name="Van-Dorsselaer A."/>
            <person name="Poch O."/>
            <person name="Lecompte O."/>
            <person name="Reyrat J.M."/>
        </authorList>
    </citation>
    <scope>NUCLEOTIDE SEQUENCE [LARGE SCALE GENOMIC DNA]</scope>
    <source>
        <strain evidence="2">ATCC 700084 / mc(2)155</strain>
    </source>
</reference>
<evidence type="ECO:0000313" key="2">
    <source>
        <dbReference type="Proteomes" id="UP000006158"/>
    </source>
</evidence>
<protein>
    <submittedName>
        <fullName evidence="1">Uncharacterized protein</fullName>
    </submittedName>
</protein>
<gene>
    <name evidence="1" type="ordered locus">MSMEI_1043</name>
</gene>
<proteinExistence type="predicted"/>
<evidence type="ECO:0000313" key="1">
    <source>
        <dbReference type="EMBL" id="AFP37523.1"/>
    </source>
</evidence>
<organism evidence="1 2">
    <name type="scientific">Mycolicibacterium smegmatis (strain ATCC 700084 / mc(2)155)</name>
    <name type="common">Mycobacterium smegmatis</name>
    <dbReference type="NCBI Taxonomy" id="246196"/>
    <lineage>
        <taxon>Bacteria</taxon>
        <taxon>Bacillati</taxon>
        <taxon>Actinomycetota</taxon>
        <taxon>Actinomycetes</taxon>
        <taxon>Mycobacteriales</taxon>
        <taxon>Mycobacteriaceae</taxon>
        <taxon>Mycolicibacterium</taxon>
    </lineage>
</organism>
<dbReference type="AlphaFoldDB" id="I7FF76"/>